<comment type="subunit">
    <text evidence="11">Homodimer. The RNAP catalytic core consists of 2 alpha, 1 beta, 1 beta' and 1 omega subunit. When a sigma factor is associated with the core the holoenzyme is formed, which can initiate transcription.</text>
</comment>
<dbReference type="SMART" id="SM00662">
    <property type="entry name" value="RPOLD"/>
    <property type="match status" value="1"/>
</dbReference>
<dbReference type="SUPFAM" id="SSF55257">
    <property type="entry name" value="RBP11-like subunits of RNA polymerase"/>
    <property type="match status" value="1"/>
</dbReference>
<dbReference type="GO" id="GO:0046983">
    <property type="term" value="F:protein dimerization activity"/>
    <property type="evidence" value="ECO:0007669"/>
    <property type="project" value="InterPro"/>
</dbReference>
<evidence type="ECO:0000256" key="8">
    <source>
        <dbReference type="ARBA" id="ARBA00032524"/>
    </source>
</evidence>
<dbReference type="CDD" id="cd06928">
    <property type="entry name" value="RNAP_alpha_NTD"/>
    <property type="match status" value="1"/>
</dbReference>
<dbReference type="InterPro" id="IPR011773">
    <property type="entry name" value="DNA-dir_RpoA"/>
</dbReference>
<evidence type="ECO:0000259" key="13">
    <source>
        <dbReference type="SMART" id="SM00662"/>
    </source>
</evidence>
<dbReference type="GO" id="GO:0003677">
    <property type="term" value="F:DNA binding"/>
    <property type="evidence" value="ECO:0007669"/>
    <property type="project" value="UniProtKB-UniRule"/>
</dbReference>
<keyword evidence="15" id="KW-1185">Reference proteome</keyword>
<dbReference type="Gene3D" id="2.170.120.12">
    <property type="entry name" value="DNA-directed RNA polymerase, insert domain"/>
    <property type="match status" value="1"/>
</dbReference>
<dbReference type="HAMAP" id="MF_00059">
    <property type="entry name" value="RNApol_bact_RpoA"/>
    <property type="match status" value="1"/>
</dbReference>
<dbReference type="FunFam" id="1.10.150.20:FF:000001">
    <property type="entry name" value="DNA-directed RNA polymerase subunit alpha"/>
    <property type="match status" value="1"/>
</dbReference>
<evidence type="ECO:0000256" key="7">
    <source>
        <dbReference type="ARBA" id="ARBA00023163"/>
    </source>
</evidence>
<dbReference type="GO" id="GO:0005737">
    <property type="term" value="C:cytoplasm"/>
    <property type="evidence" value="ECO:0007669"/>
    <property type="project" value="UniProtKB-ARBA"/>
</dbReference>
<dbReference type="InterPro" id="IPR036603">
    <property type="entry name" value="RBP11-like"/>
</dbReference>
<sequence>MLWRGFQKPKRLAVEAETLTEKYGKFSAQPFERGFGTTIGNALRRTLLSSIEGAAVTAVKIEGVLHEFQSITGVVEDATDIILNLKQIPFKLSGEGPKALYLRAEQPGVVTSGMIEADGDVEILDKDVYIATVSEGGKLDMEMRLKRGRGYISADKNFDSDLGLGFIPVDSVHSPVRKVNYAVDAARLGQITDYDKLTLEVWTNGSVLPADAIGLSAKLLKDHMSIFINFEEEIETEGHMEDGRSPHRNENLNRSVEELELSVRSYNCLKNANIQTIGELVQKTEAEMLKTKNFGRKSLNEIKEILAQMGLSLGMKIDEHGNAVPGPTSVLPAATLAASYNRFDDDDDDDADGLDDDLDLTLQSEPENF</sequence>
<keyword evidence="4 11" id="KW-0240">DNA-directed RNA polymerase</keyword>
<evidence type="ECO:0000256" key="4">
    <source>
        <dbReference type="ARBA" id="ARBA00022478"/>
    </source>
</evidence>
<keyword evidence="6 11" id="KW-0548">Nucleotidyltransferase</keyword>
<evidence type="ECO:0000313" key="15">
    <source>
        <dbReference type="Proteomes" id="UP000253606"/>
    </source>
</evidence>
<evidence type="ECO:0000313" key="14">
    <source>
        <dbReference type="EMBL" id="AXC14211.1"/>
    </source>
</evidence>
<evidence type="ECO:0000256" key="3">
    <source>
        <dbReference type="ARBA" id="ARBA00015972"/>
    </source>
</evidence>
<evidence type="ECO:0000256" key="10">
    <source>
        <dbReference type="ARBA" id="ARBA00048552"/>
    </source>
</evidence>
<keyword evidence="5 11" id="KW-0808">Transferase</keyword>
<evidence type="ECO:0000256" key="11">
    <source>
        <dbReference type="HAMAP-Rule" id="MF_00059"/>
    </source>
</evidence>
<dbReference type="FunFam" id="2.170.120.12:FF:000001">
    <property type="entry name" value="DNA-directed RNA polymerase subunit alpha"/>
    <property type="match status" value="1"/>
</dbReference>
<dbReference type="Proteomes" id="UP000253606">
    <property type="component" value="Chromosome"/>
</dbReference>
<dbReference type="GO" id="GO:0006351">
    <property type="term" value="P:DNA-templated transcription"/>
    <property type="evidence" value="ECO:0007669"/>
    <property type="project" value="UniProtKB-UniRule"/>
</dbReference>
<keyword evidence="7 11" id="KW-0804">Transcription</keyword>
<dbReference type="EMBL" id="CP030840">
    <property type="protein sequence ID" value="AXC14211.1"/>
    <property type="molecule type" value="Genomic_DNA"/>
</dbReference>
<dbReference type="EC" id="2.7.7.6" evidence="2 11"/>
<dbReference type="InterPro" id="IPR011262">
    <property type="entry name" value="DNA-dir_RNA_pol_insert"/>
</dbReference>
<evidence type="ECO:0000256" key="1">
    <source>
        <dbReference type="ARBA" id="ARBA00007123"/>
    </source>
</evidence>
<feature type="compositionally biased region" description="Acidic residues" evidence="12">
    <location>
        <begin position="344"/>
        <end position="359"/>
    </location>
</feature>
<dbReference type="GO" id="GO:0000428">
    <property type="term" value="C:DNA-directed RNA polymerase complex"/>
    <property type="evidence" value="ECO:0007669"/>
    <property type="project" value="UniProtKB-KW"/>
</dbReference>
<evidence type="ECO:0000256" key="2">
    <source>
        <dbReference type="ARBA" id="ARBA00012418"/>
    </source>
</evidence>
<dbReference type="Pfam" id="PF01193">
    <property type="entry name" value="RNA_pol_L"/>
    <property type="match status" value="1"/>
</dbReference>
<dbReference type="InterPro" id="IPR036643">
    <property type="entry name" value="RNApol_insert_sf"/>
</dbReference>
<accession>A0A2Z5G562</accession>
<dbReference type="OrthoDB" id="9805706at2"/>
<dbReference type="GO" id="GO:0003899">
    <property type="term" value="F:DNA-directed RNA polymerase activity"/>
    <property type="evidence" value="ECO:0007669"/>
    <property type="project" value="UniProtKB-UniRule"/>
</dbReference>
<evidence type="ECO:0000256" key="5">
    <source>
        <dbReference type="ARBA" id="ARBA00022679"/>
    </source>
</evidence>
<dbReference type="SUPFAM" id="SSF47789">
    <property type="entry name" value="C-terminal domain of RNA polymerase alpha subunit"/>
    <property type="match status" value="1"/>
</dbReference>
<dbReference type="Gene3D" id="1.10.150.20">
    <property type="entry name" value="5' to 3' exonuclease, C-terminal subdomain"/>
    <property type="match status" value="1"/>
</dbReference>
<dbReference type="Pfam" id="PF03118">
    <property type="entry name" value="RNA_pol_A_CTD"/>
    <property type="match status" value="1"/>
</dbReference>
<feature type="region of interest" description="Alpha N-terminal domain (alpha-NTD)" evidence="11">
    <location>
        <begin position="1"/>
        <end position="231"/>
    </location>
</feature>
<dbReference type="NCBIfam" id="NF003519">
    <property type="entry name" value="PRK05182.2-5"/>
    <property type="match status" value="1"/>
</dbReference>
<evidence type="ECO:0000256" key="6">
    <source>
        <dbReference type="ARBA" id="ARBA00022695"/>
    </source>
</evidence>
<dbReference type="KEGG" id="abas:ACPOL_4949"/>
<comment type="similarity">
    <text evidence="1 11">Belongs to the RNA polymerase alpha chain family.</text>
</comment>
<comment type="catalytic activity">
    <reaction evidence="10 11">
        <text>RNA(n) + a ribonucleoside 5'-triphosphate = RNA(n+1) + diphosphate</text>
        <dbReference type="Rhea" id="RHEA:21248"/>
        <dbReference type="Rhea" id="RHEA-COMP:14527"/>
        <dbReference type="Rhea" id="RHEA-COMP:17342"/>
        <dbReference type="ChEBI" id="CHEBI:33019"/>
        <dbReference type="ChEBI" id="CHEBI:61557"/>
        <dbReference type="ChEBI" id="CHEBI:140395"/>
        <dbReference type="EC" id="2.7.7.6"/>
    </reaction>
</comment>
<dbReference type="SUPFAM" id="SSF56553">
    <property type="entry name" value="Insert subdomain of RNA polymerase alpha subunit"/>
    <property type="match status" value="1"/>
</dbReference>
<evidence type="ECO:0000256" key="12">
    <source>
        <dbReference type="SAM" id="MobiDB-lite"/>
    </source>
</evidence>
<dbReference type="AlphaFoldDB" id="A0A2Z5G562"/>
<gene>
    <name evidence="11" type="primary">rpoA</name>
    <name evidence="14" type="ORF">ACPOL_4949</name>
</gene>
<dbReference type="Pfam" id="PF01000">
    <property type="entry name" value="RNA_pol_A_bac"/>
    <property type="match status" value="1"/>
</dbReference>
<dbReference type="Gene3D" id="3.30.1360.10">
    <property type="entry name" value="RNA polymerase, RBP11-like subunit"/>
    <property type="match status" value="1"/>
</dbReference>
<dbReference type="NCBIfam" id="TIGR02027">
    <property type="entry name" value="rpoA"/>
    <property type="match status" value="1"/>
</dbReference>
<dbReference type="InterPro" id="IPR011263">
    <property type="entry name" value="DNA-dir_RNA_pol_RpoA/D/Rpb3"/>
</dbReference>
<name>A0A2Z5G562_9BACT</name>
<comment type="function">
    <text evidence="11">DNA-dependent RNA polymerase catalyzes the transcription of DNA into RNA using the four ribonucleoside triphosphates as substrates.</text>
</comment>
<comment type="domain">
    <text evidence="11">The N-terminal domain is essential for RNAP assembly and basal transcription, whereas the C-terminal domain is involved in interaction with transcriptional regulators and with upstream promoter elements.</text>
</comment>
<proteinExistence type="inferred from homology"/>
<dbReference type="InterPro" id="IPR011260">
    <property type="entry name" value="RNAP_asu_C"/>
</dbReference>
<feature type="region of interest" description="Alpha C-terminal domain (alpha-CTD)" evidence="11">
    <location>
        <begin position="248"/>
        <end position="369"/>
    </location>
</feature>
<reference evidence="14 15" key="1">
    <citation type="journal article" date="2018" name="Front. Microbiol.">
        <title>Hydrolytic Capabilities as a Key to Environmental Success: Chitinolytic and Cellulolytic Acidobacteria From Acidic Sub-arctic Soils and Boreal Peatlands.</title>
        <authorList>
            <person name="Belova S.E."/>
            <person name="Ravin N.V."/>
            <person name="Pankratov T.A."/>
            <person name="Rakitin A.L."/>
            <person name="Ivanova A.A."/>
            <person name="Beletsky A.V."/>
            <person name="Mardanov A.V."/>
            <person name="Sinninghe Damste J.S."/>
            <person name="Dedysh S.N."/>
        </authorList>
    </citation>
    <scope>NUCLEOTIDE SEQUENCE [LARGE SCALE GENOMIC DNA]</scope>
    <source>
        <strain evidence="14 15">SBC82</strain>
    </source>
</reference>
<evidence type="ECO:0000256" key="9">
    <source>
        <dbReference type="ARBA" id="ARBA00033070"/>
    </source>
</evidence>
<protein>
    <recommendedName>
        <fullName evidence="3 11">DNA-directed RNA polymerase subunit alpha</fullName>
        <shortName evidence="11">RNAP subunit alpha</shortName>
        <ecNumber evidence="2 11">2.7.7.6</ecNumber>
    </recommendedName>
    <alternativeName>
        <fullName evidence="9 11">RNA polymerase subunit alpha</fullName>
    </alternativeName>
    <alternativeName>
        <fullName evidence="8 11">Transcriptase subunit alpha</fullName>
    </alternativeName>
</protein>
<organism evidence="14 15">
    <name type="scientific">Acidisarcina polymorpha</name>
    <dbReference type="NCBI Taxonomy" id="2211140"/>
    <lineage>
        <taxon>Bacteria</taxon>
        <taxon>Pseudomonadati</taxon>
        <taxon>Acidobacteriota</taxon>
        <taxon>Terriglobia</taxon>
        <taxon>Terriglobales</taxon>
        <taxon>Acidobacteriaceae</taxon>
        <taxon>Acidisarcina</taxon>
    </lineage>
</organism>
<dbReference type="NCBIfam" id="NF003513">
    <property type="entry name" value="PRK05182.1-2"/>
    <property type="match status" value="1"/>
</dbReference>
<feature type="region of interest" description="Disordered" evidence="12">
    <location>
        <begin position="341"/>
        <end position="369"/>
    </location>
</feature>
<feature type="domain" description="DNA-directed RNA polymerase RpoA/D/Rpb3-type" evidence="13">
    <location>
        <begin position="23"/>
        <end position="230"/>
    </location>
</feature>
<dbReference type="RefSeq" id="WP_114209033.1">
    <property type="nucleotide sequence ID" value="NZ_CP030840.1"/>
</dbReference>